<evidence type="ECO:0000256" key="4">
    <source>
        <dbReference type="ARBA" id="ARBA00019020"/>
    </source>
</evidence>
<dbReference type="OrthoDB" id="1431247at2759"/>
<comment type="caution">
    <text evidence="13">The sequence shown here is derived from an EMBL/GenBank/DDBJ whole genome shotgun (WGS) entry which is preliminary data.</text>
</comment>
<dbReference type="Pfam" id="PF00011">
    <property type="entry name" value="HSP20"/>
    <property type="match status" value="1"/>
</dbReference>
<keyword evidence="7" id="KW-0282">Flagellum</keyword>
<dbReference type="Gene3D" id="2.60.40.790">
    <property type="match status" value="1"/>
</dbReference>
<dbReference type="GO" id="GO:0030154">
    <property type="term" value="P:cell differentiation"/>
    <property type="evidence" value="ECO:0007669"/>
    <property type="project" value="UniProtKB-KW"/>
</dbReference>
<organism evidence="13 14">
    <name type="scientific">Climacteris rufus</name>
    <name type="common">rufous treecreeper</name>
    <dbReference type="NCBI Taxonomy" id="47695"/>
    <lineage>
        <taxon>Eukaryota</taxon>
        <taxon>Metazoa</taxon>
        <taxon>Chordata</taxon>
        <taxon>Craniata</taxon>
        <taxon>Vertebrata</taxon>
        <taxon>Euteleostomi</taxon>
        <taxon>Archelosauria</taxon>
        <taxon>Archosauria</taxon>
        <taxon>Dinosauria</taxon>
        <taxon>Saurischia</taxon>
        <taxon>Theropoda</taxon>
        <taxon>Coelurosauria</taxon>
        <taxon>Aves</taxon>
        <taxon>Neognathae</taxon>
        <taxon>Neoaves</taxon>
        <taxon>Telluraves</taxon>
        <taxon>Australaves</taxon>
        <taxon>Passeriformes</taxon>
        <taxon>Climacteridae</taxon>
        <taxon>Climacteris</taxon>
    </lineage>
</organism>
<dbReference type="GO" id="GO:0007283">
    <property type="term" value="P:spermatogenesis"/>
    <property type="evidence" value="ECO:0007669"/>
    <property type="project" value="UniProtKB-KW"/>
</dbReference>
<dbReference type="GO" id="GO:0099513">
    <property type="term" value="C:polymeric cytoskeletal fiber"/>
    <property type="evidence" value="ECO:0007669"/>
    <property type="project" value="InterPro"/>
</dbReference>
<sequence>SRMKRLSMMLNSSRNQNQLALIDVKGFDPKDVTVMVKDGKVTVLAEHKEESNTTRTKTCNYRKLVQEFSLPPGVSEDEVTYSL</sequence>
<evidence type="ECO:0000313" key="13">
    <source>
        <dbReference type="EMBL" id="NWW70162.1"/>
    </source>
</evidence>
<dbReference type="GO" id="GO:0005813">
    <property type="term" value="C:centrosome"/>
    <property type="evidence" value="ECO:0007669"/>
    <property type="project" value="UniProtKB-SubCell"/>
</dbReference>
<comment type="subcellular location">
    <subcellularLocation>
        <location evidence="2">Cell projection</location>
        <location evidence="2">Cilium</location>
        <location evidence="2">Flagellum</location>
    </subcellularLocation>
    <subcellularLocation>
        <location evidence="3">Cytoplasm</location>
        <location evidence="3">Cytoskeleton</location>
        <location evidence="3">Microtubule organizing center</location>
        <location evidence="3">Centrosome</location>
    </subcellularLocation>
</comment>
<keyword evidence="9" id="KW-0966">Cell projection</keyword>
<evidence type="ECO:0000256" key="11">
    <source>
        <dbReference type="RuleBase" id="RU003616"/>
    </source>
</evidence>
<protein>
    <recommendedName>
        <fullName evidence="4">Outer dense fiber protein 1</fullName>
    </recommendedName>
</protein>
<dbReference type="InterPro" id="IPR008978">
    <property type="entry name" value="HSP20-like_chaperone"/>
</dbReference>
<dbReference type="PANTHER" id="PTHR17125">
    <property type="entry name" value="OUTER DENSE FIBER PROTEIN 1"/>
    <property type="match status" value="1"/>
</dbReference>
<evidence type="ECO:0000256" key="6">
    <source>
        <dbReference type="ARBA" id="ARBA00022782"/>
    </source>
</evidence>
<evidence type="ECO:0000313" key="14">
    <source>
        <dbReference type="Proteomes" id="UP000580879"/>
    </source>
</evidence>
<dbReference type="Proteomes" id="UP000580879">
    <property type="component" value="Unassembled WGS sequence"/>
</dbReference>
<evidence type="ECO:0000256" key="3">
    <source>
        <dbReference type="ARBA" id="ARBA00004300"/>
    </source>
</evidence>
<keyword evidence="14" id="KW-1185">Reference proteome</keyword>
<dbReference type="PROSITE" id="PS01031">
    <property type="entry name" value="SHSP"/>
    <property type="match status" value="1"/>
</dbReference>
<evidence type="ECO:0000256" key="9">
    <source>
        <dbReference type="ARBA" id="ARBA00023069"/>
    </source>
</evidence>
<feature type="domain" description="SHSP" evidence="12">
    <location>
        <begin position="1"/>
        <end position="83"/>
    </location>
</feature>
<feature type="non-terminal residue" evidence="13">
    <location>
        <position position="83"/>
    </location>
</feature>
<feature type="non-terminal residue" evidence="13">
    <location>
        <position position="1"/>
    </location>
</feature>
<comment type="function">
    <text evidence="1">Component of the outer dense fibers (ODF) of spermatozoa. ODF are filamentous structures located on the outside of the axoneme in the midpiece and principal piece of the mammalian sperm tail and may help to maintain the passive elastic structures and elastic recoil of the sperm tail.</text>
</comment>
<proteinExistence type="inferred from homology"/>
<keyword evidence="9" id="KW-0969">Cilium</keyword>
<accession>A0A7K6Q8Y9</accession>
<evidence type="ECO:0000256" key="8">
    <source>
        <dbReference type="ARBA" id="ARBA00022871"/>
    </source>
</evidence>
<evidence type="ECO:0000259" key="12">
    <source>
        <dbReference type="PROSITE" id="PS01031"/>
    </source>
</evidence>
<comment type="similarity">
    <text evidence="10 11">Belongs to the small heat shock protein (HSP20) family.</text>
</comment>
<evidence type="ECO:0000256" key="10">
    <source>
        <dbReference type="PROSITE-ProRule" id="PRU00285"/>
    </source>
</evidence>
<gene>
    <name evidence="13" type="primary">Odf1</name>
    <name evidence="13" type="ORF">CLIRUF_R14450</name>
</gene>
<dbReference type="AlphaFoldDB" id="A0A7K6Q8Y9"/>
<evidence type="ECO:0000256" key="1">
    <source>
        <dbReference type="ARBA" id="ARBA00001979"/>
    </source>
</evidence>
<reference evidence="13 14" key="1">
    <citation type="submission" date="2019-09" db="EMBL/GenBank/DDBJ databases">
        <title>Bird 10,000 Genomes (B10K) Project - Family phase.</title>
        <authorList>
            <person name="Zhang G."/>
        </authorList>
    </citation>
    <scope>NUCLEOTIDE SEQUENCE [LARGE SCALE GENOMIC DNA]</scope>
    <source>
        <strain evidence="13">B10K-DU-029-53</strain>
    </source>
</reference>
<keyword evidence="8" id="KW-0744">Spermatogenesis</keyword>
<evidence type="ECO:0000256" key="7">
    <source>
        <dbReference type="ARBA" id="ARBA00022846"/>
    </source>
</evidence>
<keyword evidence="6" id="KW-0221">Differentiation</keyword>
<evidence type="ECO:0000256" key="5">
    <source>
        <dbReference type="ARBA" id="ARBA00022473"/>
    </source>
</evidence>
<dbReference type="InterPro" id="IPR002068">
    <property type="entry name" value="A-crystallin/Hsp20_dom"/>
</dbReference>
<keyword evidence="5" id="KW-0217">Developmental protein</keyword>
<name>A0A7K6Q8Y9_9PASS</name>
<dbReference type="GO" id="GO:0031514">
    <property type="term" value="C:motile cilium"/>
    <property type="evidence" value="ECO:0007669"/>
    <property type="project" value="UniProtKB-SubCell"/>
</dbReference>
<evidence type="ECO:0000256" key="2">
    <source>
        <dbReference type="ARBA" id="ARBA00004230"/>
    </source>
</evidence>
<dbReference type="PANTHER" id="PTHR17125:SF2">
    <property type="entry name" value="OUTER DENSE FIBER PROTEIN 1"/>
    <property type="match status" value="1"/>
</dbReference>
<dbReference type="InterPro" id="IPR037389">
    <property type="entry name" value="ODFP"/>
</dbReference>
<dbReference type="EMBL" id="VZRZ01000508">
    <property type="protein sequence ID" value="NWW70162.1"/>
    <property type="molecule type" value="Genomic_DNA"/>
</dbReference>
<dbReference type="SUPFAM" id="SSF49764">
    <property type="entry name" value="HSP20-like chaperones"/>
    <property type="match status" value="1"/>
</dbReference>